<proteinExistence type="predicted"/>
<comment type="caution">
    <text evidence="1">The sequence shown here is derived from an EMBL/GenBank/DDBJ whole genome shotgun (WGS) entry which is preliminary data.</text>
</comment>
<evidence type="ECO:0000313" key="1">
    <source>
        <dbReference type="EMBL" id="CAG8545164.1"/>
    </source>
</evidence>
<gene>
    <name evidence="1" type="ORF">GMARGA_LOCUS4281</name>
</gene>
<evidence type="ECO:0000313" key="2">
    <source>
        <dbReference type="Proteomes" id="UP000789901"/>
    </source>
</evidence>
<accession>A0ABN7U9U5</accession>
<protein>
    <submittedName>
        <fullName evidence="1">28470_t:CDS:1</fullName>
    </submittedName>
</protein>
<keyword evidence="2" id="KW-1185">Reference proteome</keyword>
<organism evidence="1 2">
    <name type="scientific">Gigaspora margarita</name>
    <dbReference type="NCBI Taxonomy" id="4874"/>
    <lineage>
        <taxon>Eukaryota</taxon>
        <taxon>Fungi</taxon>
        <taxon>Fungi incertae sedis</taxon>
        <taxon>Mucoromycota</taxon>
        <taxon>Glomeromycotina</taxon>
        <taxon>Glomeromycetes</taxon>
        <taxon>Diversisporales</taxon>
        <taxon>Gigasporaceae</taxon>
        <taxon>Gigaspora</taxon>
    </lineage>
</organism>
<reference evidence="1 2" key="1">
    <citation type="submission" date="2021-06" db="EMBL/GenBank/DDBJ databases">
        <authorList>
            <person name="Kallberg Y."/>
            <person name="Tangrot J."/>
            <person name="Rosling A."/>
        </authorList>
    </citation>
    <scope>NUCLEOTIDE SEQUENCE [LARGE SCALE GENOMIC DNA]</scope>
    <source>
        <strain evidence="1 2">120-4 pot B 10/14</strain>
    </source>
</reference>
<feature type="non-terminal residue" evidence="1">
    <location>
        <position position="71"/>
    </location>
</feature>
<dbReference type="Proteomes" id="UP000789901">
    <property type="component" value="Unassembled WGS sequence"/>
</dbReference>
<name>A0ABN7U9U5_GIGMA</name>
<dbReference type="EMBL" id="CAJVQB010001663">
    <property type="protein sequence ID" value="CAG8545164.1"/>
    <property type="molecule type" value="Genomic_DNA"/>
</dbReference>
<sequence length="71" mass="8019">MKIEHNIGGSIDSDQIHKVQQKCALLWGSDTPLSVFTYLLLEASKKINESVPNHDLAVKGNDMEAFYFLIR</sequence>